<gene>
    <name evidence="1" type="ORF">GCM10022384_00560</name>
</gene>
<evidence type="ECO:0000313" key="2">
    <source>
        <dbReference type="Proteomes" id="UP001500034"/>
    </source>
</evidence>
<evidence type="ECO:0000313" key="1">
    <source>
        <dbReference type="EMBL" id="GAA3950607.1"/>
    </source>
</evidence>
<organism evidence="1 2">
    <name type="scientific">Streptomyces marokkonensis</name>
    <dbReference type="NCBI Taxonomy" id="324855"/>
    <lineage>
        <taxon>Bacteria</taxon>
        <taxon>Bacillati</taxon>
        <taxon>Actinomycetota</taxon>
        <taxon>Actinomycetes</taxon>
        <taxon>Kitasatosporales</taxon>
        <taxon>Streptomycetaceae</taxon>
        <taxon>Streptomyces</taxon>
    </lineage>
</organism>
<dbReference type="Proteomes" id="UP001500034">
    <property type="component" value="Unassembled WGS sequence"/>
</dbReference>
<reference evidence="2" key="1">
    <citation type="journal article" date="2019" name="Int. J. Syst. Evol. Microbiol.">
        <title>The Global Catalogue of Microorganisms (GCM) 10K type strain sequencing project: providing services to taxonomists for standard genome sequencing and annotation.</title>
        <authorList>
            <consortium name="The Broad Institute Genomics Platform"/>
            <consortium name="The Broad Institute Genome Sequencing Center for Infectious Disease"/>
            <person name="Wu L."/>
            <person name="Ma J."/>
        </authorList>
    </citation>
    <scope>NUCLEOTIDE SEQUENCE [LARGE SCALE GENOMIC DNA]</scope>
    <source>
        <strain evidence="2">JCM 17027</strain>
    </source>
</reference>
<sequence>MPVRLLRTRFGDEDVARLPAVASWYRPADHITAQVRTIESGTVADLEAAAPPR</sequence>
<protein>
    <submittedName>
        <fullName evidence="1">Uncharacterized protein</fullName>
    </submittedName>
</protein>
<name>A0ABP7NPR4_9ACTN</name>
<dbReference type="EMBL" id="BAABCQ010000001">
    <property type="protein sequence ID" value="GAA3950607.1"/>
    <property type="molecule type" value="Genomic_DNA"/>
</dbReference>
<keyword evidence="2" id="KW-1185">Reference proteome</keyword>
<accession>A0ABP7NPR4</accession>
<proteinExistence type="predicted"/>
<dbReference type="RefSeq" id="WP_425587771.1">
    <property type="nucleotide sequence ID" value="NZ_BAABCQ010000001.1"/>
</dbReference>
<comment type="caution">
    <text evidence="1">The sequence shown here is derived from an EMBL/GenBank/DDBJ whole genome shotgun (WGS) entry which is preliminary data.</text>
</comment>